<gene>
    <name evidence="1" type="ORF">HXO56_02935</name>
</gene>
<organism evidence="1 2">
    <name type="scientific">Rothia dentocariosa</name>
    <dbReference type="NCBI Taxonomy" id="2047"/>
    <lineage>
        <taxon>Bacteria</taxon>
        <taxon>Bacillati</taxon>
        <taxon>Actinomycetota</taxon>
        <taxon>Actinomycetes</taxon>
        <taxon>Micrococcales</taxon>
        <taxon>Micrococcaceae</taxon>
        <taxon>Rothia</taxon>
    </lineage>
</organism>
<evidence type="ECO:0000313" key="1">
    <source>
        <dbReference type="EMBL" id="MBF1649046.1"/>
    </source>
</evidence>
<comment type="caution">
    <text evidence="1">The sequence shown here is derived from an EMBL/GenBank/DDBJ whole genome shotgun (WGS) entry which is preliminary data.</text>
</comment>
<sequence length="804" mass="89974">MWSTYTLVRVGGLPADVLPLSPKSVESSFNDLLVVEQKLSKTTEQLIELLYNIIPSITDNTVRRQLLGIKRKVYSGKFISDDQAEVVYSYLADDDISIVFSTWRRCVDDIAEIQKRIDDLCEVHSQEVDSALNSALNNESFMSSLSLASPEFVSYVTSGKEKNKRKKSEALKQQRTLYNYVTRASLKTSPFARLTTVNLAGCTGKGRSVQTISLHLASGLLGLAGQDRRPHPKLVLYPSPQGVVPSAGHERLMLIPHNVHQDGIIYRDETVIGAEWAPEGYPEIFSLDTLSRKSLSTRMRRHLESGSLRIQIPWDRHVESPGSVIAQTFPEGIYEIQATDIEKINNSIQNPENNNFSCRLEIMAELNKLAQKVYPDGELGERPSGLLYEDCETTDEIPDYMTMQYVQEDLKDLSDNMSPWVYRSHVYDLMVQRFVSIYGAGGVCKTPLSFCMSLAVDGDGDFELLQAQQQDYQISAEKALERSKLPGGATASPRHLGILLQFVASNPIDINSPNHMTVVNGTGNGIGAYLARVQRLFGEDFKKQAAQDITQQWETHRVFEMTVWADCNTGQAVSSGLLPELQLPGEPISAQGVPLEDLTLRHDIDTNTLELCDIDGPVGLAYLGITPQHILNSYYRWVALLADPWVRFPPLSDAAATLKAGRQKFSDYQVIYEPRETAGKRLVTRRASWYMTVNTISKLGCLDSTNTMRSWYDLRKKYGIPRLAYVQQLGSSGGTTDVIQKPLFVDFTSNISLMVLTQWISPRTKAIRITEALPSPDQYPYRDSAGQPRVSELAVAVHWPKEML</sequence>
<accession>A0A930KM93</accession>
<proteinExistence type="predicted"/>
<reference evidence="1" key="1">
    <citation type="submission" date="2020-04" db="EMBL/GenBank/DDBJ databases">
        <title>Deep metagenomics examines the oral microbiome during advanced dental caries in children, revealing novel taxa and co-occurrences with host molecules.</title>
        <authorList>
            <person name="Baker J.L."/>
            <person name="Morton J.T."/>
            <person name="Dinis M."/>
            <person name="Alvarez R."/>
            <person name="Tran N.C."/>
            <person name="Knight R."/>
            <person name="Edlund A."/>
        </authorList>
    </citation>
    <scope>NUCLEOTIDE SEQUENCE</scope>
    <source>
        <strain evidence="1">JCVI_47_bin.4</strain>
    </source>
</reference>
<dbReference type="Proteomes" id="UP000769484">
    <property type="component" value="Unassembled WGS sequence"/>
</dbReference>
<protein>
    <submittedName>
        <fullName evidence="1">Uncharacterized protein</fullName>
    </submittedName>
</protein>
<name>A0A930KM93_9MICC</name>
<dbReference type="AlphaFoldDB" id="A0A930KM93"/>
<dbReference type="EMBL" id="JABZXJ010000008">
    <property type="protein sequence ID" value="MBF1649046.1"/>
    <property type="molecule type" value="Genomic_DNA"/>
</dbReference>
<evidence type="ECO:0000313" key="2">
    <source>
        <dbReference type="Proteomes" id="UP000769484"/>
    </source>
</evidence>